<evidence type="ECO:0000256" key="2">
    <source>
        <dbReference type="ARBA" id="ARBA00023136"/>
    </source>
</evidence>
<dbReference type="PROSITE" id="PS50835">
    <property type="entry name" value="IG_LIKE"/>
    <property type="match status" value="1"/>
</dbReference>
<comment type="subcellular location">
    <subcellularLocation>
        <location evidence="1">Membrane</location>
    </subcellularLocation>
</comment>
<feature type="chain" id="PRO_5047277118" evidence="5">
    <location>
        <begin position="29"/>
        <end position="254"/>
    </location>
</feature>
<evidence type="ECO:0000313" key="8">
    <source>
        <dbReference type="RefSeq" id="XP_070634369.1"/>
    </source>
</evidence>
<dbReference type="SUPFAM" id="SSF48726">
    <property type="entry name" value="Immunoglobulin"/>
    <property type="match status" value="1"/>
</dbReference>
<keyword evidence="7" id="KW-1185">Reference proteome</keyword>
<keyword evidence="2 4" id="KW-0472">Membrane</keyword>
<dbReference type="PANTHER" id="PTHR24100">
    <property type="entry name" value="BUTYROPHILIN"/>
    <property type="match status" value="1"/>
</dbReference>
<dbReference type="SMART" id="SM00406">
    <property type="entry name" value="IGv"/>
    <property type="match status" value="1"/>
</dbReference>
<dbReference type="InterPro" id="IPR013783">
    <property type="entry name" value="Ig-like_fold"/>
</dbReference>
<dbReference type="Pfam" id="PF07686">
    <property type="entry name" value="V-set"/>
    <property type="match status" value="1"/>
</dbReference>
<dbReference type="InterPro" id="IPR007110">
    <property type="entry name" value="Ig-like_dom"/>
</dbReference>
<dbReference type="Proteomes" id="UP001652663">
    <property type="component" value="Chromosome 23"/>
</dbReference>
<reference evidence="8" key="1">
    <citation type="submission" date="2025-08" db="UniProtKB">
        <authorList>
            <consortium name="RefSeq"/>
        </authorList>
    </citation>
    <scope>IDENTIFICATION</scope>
    <source>
        <tissue evidence="8">Blood</tissue>
    </source>
</reference>
<feature type="transmembrane region" description="Helical" evidence="4">
    <location>
        <begin position="154"/>
        <end position="177"/>
    </location>
</feature>
<name>A0ABM4RFN9_BOSIN</name>
<accession>A0ABM4RFN9</accession>
<dbReference type="CDD" id="cd05713">
    <property type="entry name" value="IgV_MOG_like"/>
    <property type="match status" value="1"/>
</dbReference>
<sequence>MASLLSSSLPSCLPSLLFLLLQLTSSSAGQFRVIGPGHPIRALVGDEVELPCRISPGKNATGMEVGWYRPPFSRVVHLYRNGKDQDEEQAPEYRGRTQLLKETIGEGKVTLRIRNVRFSDEGGFTCFFRDHSYQEEAAMELKVEDPFYWINPGVLVLIAVLPVLLLQITVGLVFLCLQRRLRGKLWAEIENLHRTFGKFWQPPRSAWCFTRLLSPGDIRTPGSPSPLPDGALLEDNPICHRAGSRTPGGLDHLL</sequence>
<evidence type="ECO:0000256" key="3">
    <source>
        <dbReference type="ARBA" id="ARBA00023319"/>
    </source>
</evidence>
<gene>
    <name evidence="8" type="primary">MOG</name>
</gene>
<evidence type="ECO:0000313" key="7">
    <source>
        <dbReference type="Proteomes" id="UP001652663"/>
    </source>
</evidence>
<evidence type="ECO:0000259" key="6">
    <source>
        <dbReference type="PROSITE" id="PS50835"/>
    </source>
</evidence>
<dbReference type="InterPro" id="IPR036179">
    <property type="entry name" value="Ig-like_dom_sf"/>
</dbReference>
<organism evidence="7 8">
    <name type="scientific">Bos indicus</name>
    <name type="common">Zebu</name>
    <dbReference type="NCBI Taxonomy" id="9915"/>
    <lineage>
        <taxon>Eukaryota</taxon>
        <taxon>Metazoa</taxon>
        <taxon>Chordata</taxon>
        <taxon>Craniata</taxon>
        <taxon>Vertebrata</taxon>
        <taxon>Euteleostomi</taxon>
        <taxon>Mammalia</taxon>
        <taxon>Eutheria</taxon>
        <taxon>Laurasiatheria</taxon>
        <taxon>Artiodactyla</taxon>
        <taxon>Ruminantia</taxon>
        <taxon>Pecora</taxon>
        <taxon>Bovidae</taxon>
        <taxon>Bovinae</taxon>
        <taxon>Bos</taxon>
    </lineage>
</organism>
<dbReference type="InterPro" id="IPR013106">
    <property type="entry name" value="Ig_V-set"/>
</dbReference>
<evidence type="ECO:0000256" key="4">
    <source>
        <dbReference type="SAM" id="Phobius"/>
    </source>
</evidence>
<feature type="signal peptide" evidence="5">
    <location>
        <begin position="1"/>
        <end position="28"/>
    </location>
</feature>
<dbReference type="GeneID" id="109577091"/>
<feature type="domain" description="Ig-like" evidence="6">
    <location>
        <begin position="14"/>
        <end position="144"/>
    </location>
</feature>
<evidence type="ECO:0000256" key="5">
    <source>
        <dbReference type="SAM" id="SignalP"/>
    </source>
</evidence>
<keyword evidence="4" id="KW-0812">Transmembrane</keyword>
<dbReference type="RefSeq" id="XP_070634369.1">
    <property type="nucleotide sequence ID" value="XM_070778268.1"/>
</dbReference>
<keyword evidence="3" id="KW-0393">Immunoglobulin domain</keyword>
<dbReference type="PANTHER" id="PTHR24100:SF71">
    <property type="entry name" value="MYELIN-OLIGODENDROCYTE GLYCOPROTEIN"/>
    <property type="match status" value="1"/>
</dbReference>
<dbReference type="Gene3D" id="2.60.40.10">
    <property type="entry name" value="Immunoglobulins"/>
    <property type="match status" value="1"/>
</dbReference>
<proteinExistence type="predicted"/>
<keyword evidence="5" id="KW-0732">Signal</keyword>
<dbReference type="InterPro" id="IPR050504">
    <property type="entry name" value="IgSF_BTN/MOG"/>
</dbReference>
<keyword evidence="4" id="KW-1133">Transmembrane helix</keyword>
<dbReference type="SMART" id="SM00409">
    <property type="entry name" value="IG"/>
    <property type="match status" value="1"/>
</dbReference>
<evidence type="ECO:0000256" key="1">
    <source>
        <dbReference type="ARBA" id="ARBA00004370"/>
    </source>
</evidence>
<protein>
    <submittedName>
        <fullName evidence="8">Myelin-oligodendrocyte glycoprotein isoform X1</fullName>
    </submittedName>
</protein>
<dbReference type="InterPro" id="IPR003599">
    <property type="entry name" value="Ig_sub"/>
</dbReference>